<evidence type="ECO:0000256" key="5">
    <source>
        <dbReference type="SAM" id="MobiDB-lite"/>
    </source>
</evidence>
<dbReference type="EMBL" id="CM010632">
    <property type="protein sequence ID" value="RID62837.1"/>
    <property type="molecule type" value="Genomic_DNA"/>
</dbReference>
<evidence type="ECO:0000256" key="3">
    <source>
        <dbReference type="ARBA" id="ARBA00022833"/>
    </source>
</evidence>
<protein>
    <recommendedName>
        <fullName evidence="6">SWIM-type domain-containing protein</fullName>
    </recommendedName>
</protein>
<dbReference type="SMART" id="SM00575">
    <property type="entry name" value="ZnF_PMZ"/>
    <property type="match status" value="1"/>
</dbReference>
<dbReference type="GO" id="GO:0008270">
    <property type="term" value="F:zinc ion binding"/>
    <property type="evidence" value="ECO:0007669"/>
    <property type="project" value="UniProtKB-KW"/>
</dbReference>
<dbReference type="Pfam" id="PF10551">
    <property type="entry name" value="MULE"/>
    <property type="match status" value="1"/>
</dbReference>
<evidence type="ECO:0000256" key="2">
    <source>
        <dbReference type="ARBA" id="ARBA00022771"/>
    </source>
</evidence>
<proteinExistence type="predicted"/>
<evidence type="ECO:0000256" key="1">
    <source>
        <dbReference type="ARBA" id="ARBA00022723"/>
    </source>
</evidence>
<evidence type="ECO:0000313" key="8">
    <source>
        <dbReference type="Proteomes" id="UP000264353"/>
    </source>
</evidence>
<feature type="domain" description="SWIM-type" evidence="6">
    <location>
        <begin position="591"/>
        <end position="623"/>
    </location>
</feature>
<keyword evidence="3" id="KW-0862">Zinc</keyword>
<dbReference type="PANTHER" id="PTHR31973">
    <property type="entry name" value="POLYPROTEIN, PUTATIVE-RELATED"/>
    <property type="match status" value="1"/>
</dbReference>
<dbReference type="InterPro" id="IPR018289">
    <property type="entry name" value="MULE_transposase_dom"/>
</dbReference>
<dbReference type="AlphaFoldDB" id="A0A397ZB34"/>
<dbReference type="Pfam" id="PF04434">
    <property type="entry name" value="SWIM"/>
    <property type="match status" value="1"/>
</dbReference>
<feature type="region of interest" description="Disordered" evidence="5">
    <location>
        <begin position="658"/>
        <end position="685"/>
    </location>
</feature>
<keyword evidence="2 4" id="KW-0863">Zinc-finger</keyword>
<evidence type="ECO:0000256" key="4">
    <source>
        <dbReference type="PROSITE-ProRule" id="PRU00325"/>
    </source>
</evidence>
<reference evidence="7 8" key="1">
    <citation type="submission" date="2018-06" db="EMBL/GenBank/DDBJ databases">
        <title>WGS assembly of Brassica rapa FPsc.</title>
        <authorList>
            <person name="Bowman J."/>
            <person name="Kohchi T."/>
            <person name="Yamato K."/>
            <person name="Jenkins J."/>
            <person name="Shu S."/>
            <person name="Ishizaki K."/>
            <person name="Yamaoka S."/>
            <person name="Nishihama R."/>
            <person name="Nakamura Y."/>
            <person name="Berger F."/>
            <person name="Adam C."/>
            <person name="Aki S."/>
            <person name="Althoff F."/>
            <person name="Araki T."/>
            <person name="Arteaga-Vazquez M."/>
            <person name="Balasubrmanian S."/>
            <person name="Bauer D."/>
            <person name="Boehm C."/>
            <person name="Briginshaw L."/>
            <person name="Caballero-Perez J."/>
            <person name="Catarino B."/>
            <person name="Chen F."/>
            <person name="Chiyoda S."/>
            <person name="Chovatia M."/>
            <person name="Davies K."/>
            <person name="Delmans M."/>
            <person name="Demura T."/>
            <person name="Dierschke T."/>
            <person name="Dolan L."/>
            <person name="Dorantes-Acosta A."/>
            <person name="Eklund D."/>
            <person name="Florent S."/>
            <person name="Flores-Sandoval E."/>
            <person name="Fujiyama A."/>
            <person name="Fukuzawa H."/>
            <person name="Galik B."/>
            <person name="Grimanelli D."/>
            <person name="Grimwood J."/>
            <person name="Grossniklaus U."/>
            <person name="Hamada T."/>
            <person name="Haseloff J."/>
            <person name="Hetherington A."/>
            <person name="Higo A."/>
            <person name="Hirakawa Y."/>
            <person name="Hundley H."/>
            <person name="Ikeda Y."/>
            <person name="Inoue K."/>
            <person name="Inoue S."/>
            <person name="Ishida S."/>
            <person name="Jia Q."/>
            <person name="Kakita M."/>
            <person name="Kanazawa T."/>
            <person name="Kawai Y."/>
            <person name="Kawashima T."/>
            <person name="Kennedy M."/>
            <person name="Kinose K."/>
            <person name="Kinoshita T."/>
            <person name="Kohara Y."/>
            <person name="Koide E."/>
            <person name="Komatsu K."/>
            <person name="Kopischke S."/>
            <person name="Kubo M."/>
            <person name="Kyozuka J."/>
            <person name="Lagercrantz U."/>
            <person name="Lin S."/>
            <person name="Lindquist E."/>
            <person name="Lipzen A."/>
            <person name="Lu C."/>
            <person name="Luna E."/>
            <person name="Martienssen R."/>
            <person name="Minamino N."/>
            <person name="Mizutani M."/>
            <person name="Mizutani M."/>
            <person name="Mochizuki N."/>
            <person name="Monte I."/>
            <person name="Mosher R."/>
            <person name="Nagasaki H."/>
            <person name="Nakagami H."/>
            <person name="Naramoto S."/>
            <person name="Nishitani K."/>
            <person name="Ohtani M."/>
            <person name="Okamoto T."/>
            <person name="Okumura M."/>
            <person name="Phillips J."/>
            <person name="Pollak B."/>
            <person name="Reinders A."/>
            <person name="Roevekamp M."/>
            <person name="Sano R."/>
            <person name="Sawa S."/>
            <person name="Schmid M."/>
            <person name="Shirakawa M."/>
            <person name="Solano R."/>
            <person name="Spunde A."/>
            <person name="Suetsugu N."/>
            <person name="Sugano S."/>
            <person name="Sugiyama A."/>
            <person name="Sun R."/>
            <person name="Suzuki Y."/>
            <person name="Takenaka M."/>
            <person name="Takezawa D."/>
            <person name="Tomogane H."/>
            <person name="Tsuzuki M."/>
            <person name="Ueda T."/>
            <person name="Umeda M."/>
            <person name="Ward J."/>
            <person name="Watanabe Y."/>
            <person name="Yazaki K."/>
            <person name="Yokoyama R."/>
            <person name="Yoshitake Y."/>
            <person name="Yotsui I."/>
            <person name="Zachgo S."/>
            <person name="Schmutz J."/>
        </authorList>
    </citation>
    <scope>NUCLEOTIDE SEQUENCE [LARGE SCALE GENOMIC DNA]</scope>
    <source>
        <strain evidence="8">cv. B-3</strain>
    </source>
</reference>
<accession>A0A397ZB34</accession>
<dbReference type="PROSITE" id="PS50966">
    <property type="entry name" value="ZF_SWIM"/>
    <property type="match status" value="1"/>
</dbReference>
<dbReference type="InterPro" id="IPR007527">
    <property type="entry name" value="Znf_SWIM"/>
</dbReference>
<keyword evidence="1" id="KW-0479">Metal-binding</keyword>
<organism evidence="7 8">
    <name type="scientific">Brassica campestris</name>
    <name type="common">Field mustard</name>
    <dbReference type="NCBI Taxonomy" id="3711"/>
    <lineage>
        <taxon>Eukaryota</taxon>
        <taxon>Viridiplantae</taxon>
        <taxon>Streptophyta</taxon>
        <taxon>Embryophyta</taxon>
        <taxon>Tracheophyta</taxon>
        <taxon>Spermatophyta</taxon>
        <taxon>Magnoliopsida</taxon>
        <taxon>eudicotyledons</taxon>
        <taxon>Gunneridae</taxon>
        <taxon>Pentapetalae</taxon>
        <taxon>rosids</taxon>
        <taxon>malvids</taxon>
        <taxon>Brassicales</taxon>
        <taxon>Brassicaceae</taxon>
        <taxon>Brassiceae</taxon>
        <taxon>Brassica</taxon>
    </lineage>
</organism>
<name>A0A397ZB34_BRACM</name>
<dbReference type="PANTHER" id="PTHR31973:SF113">
    <property type="entry name" value="PROTEIN FAR1-RELATED SEQUENCE 5-LIKE"/>
    <property type="match status" value="1"/>
</dbReference>
<evidence type="ECO:0000259" key="6">
    <source>
        <dbReference type="PROSITE" id="PS50966"/>
    </source>
</evidence>
<dbReference type="InterPro" id="IPR006564">
    <property type="entry name" value="Znf_PMZ"/>
</dbReference>
<dbReference type="Proteomes" id="UP000264353">
    <property type="component" value="Chromosome A5"/>
</dbReference>
<evidence type="ECO:0000313" key="7">
    <source>
        <dbReference type="EMBL" id="RID62837.1"/>
    </source>
</evidence>
<sequence>MTEEEEYWDGIAAHENDYEVYYAHSTHPTERVIGLPLAPNRRIAAPQPATIIIIDDDDGSTTASSDALNENIIITSAPPAEDIATIGMELSNNGPAVMEGKVKEKTLGIFVNHRNFQLKFFIFVDCVGDSSTAVVNINQAGSSEFPIDPTPEDNSNKAEPTLDLTLTLGNKVPSNGDVPIEALNGSCSDPDEGSDGMVLQCISLTCNWRVYAVKLKNVEKYEVRKLNLDHTCSVDERAGYEDHATHTVIGEIIKTRFAGQASGPRPNEIIQLMLGDHDIRISYWKAWRSREVALDYAKGSSISRANPGTLAEIHAIYDAGVGHRFKYMFLALRASIDGFRHMRNVIIIDGAHLRGKYAGCLLTASAQNGNYQVFPIAVGIVDGENDNAWEWFLKMLLQFIPNEDNVVFISDRHSSIYKAISKVYPAEKHCACILHLKRNIQTYFKNKHLSYLVGKAAMAFQLSEFYTTFNEIKNINPTCAEYLLDIGLEHWARAHCSGNRYNLMTSNVAETWNSVLRNAREYPILHLVEYIRSKLMKWYAERHDVTQHPNLRLTPRVTSIVEENFEISGWMLVCQINAGEFDVKDKDGISYHVNLHTKSCSCFSFQTLLIPCPHAIAAAIKEKSSIESLVSDFYTIDTLVAAYAGNILPISSEVNPSIEGTEGESESIQICPPTNRRPPGRPRKSRILSTGEIRMKTPRKRHVCRRCKGVGHNKATCKGAI</sequence>
<gene>
    <name evidence="7" type="ORF">BRARA_E01880</name>
</gene>